<name>A0A4R6QP52_9BURK</name>
<dbReference type="InterPro" id="IPR036108">
    <property type="entry name" value="4pyrrol_syn_uPrphyn_synt_sf"/>
</dbReference>
<dbReference type="RefSeq" id="WP_133701468.1">
    <property type="nucleotide sequence ID" value="NZ_SNXS01000003.1"/>
</dbReference>
<dbReference type="AlphaFoldDB" id="A0A4R6QP52"/>
<comment type="caution">
    <text evidence="11">The sequence shown here is derived from an EMBL/GenBank/DDBJ whole genome shotgun (WGS) entry which is preliminary data.</text>
</comment>
<proteinExistence type="inferred from homology"/>
<feature type="domain" description="Tetrapyrrole biosynthesis uroporphyrinogen III synthase" evidence="10">
    <location>
        <begin position="18"/>
        <end position="242"/>
    </location>
</feature>
<dbReference type="InterPro" id="IPR003754">
    <property type="entry name" value="4pyrrol_synth_uPrphyn_synth"/>
</dbReference>
<dbReference type="FunCoup" id="A0A4R6QP52">
    <property type="interactions" value="132"/>
</dbReference>
<dbReference type="Proteomes" id="UP000295361">
    <property type="component" value="Unassembled WGS sequence"/>
</dbReference>
<evidence type="ECO:0000256" key="1">
    <source>
        <dbReference type="ARBA" id="ARBA00004772"/>
    </source>
</evidence>
<accession>A0A4R6QP52</accession>
<organism evidence="11 12">
    <name type="scientific">Roseateles toxinivorans</name>
    <dbReference type="NCBI Taxonomy" id="270368"/>
    <lineage>
        <taxon>Bacteria</taxon>
        <taxon>Pseudomonadati</taxon>
        <taxon>Pseudomonadota</taxon>
        <taxon>Betaproteobacteria</taxon>
        <taxon>Burkholderiales</taxon>
        <taxon>Sphaerotilaceae</taxon>
        <taxon>Roseateles</taxon>
    </lineage>
</organism>
<dbReference type="InParanoid" id="A0A4R6QP52"/>
<sequence>MNPGLARLLVTRPAAQADEWVAGLKAEGLDAVALPLIAISAGSKQAALDQAWRDLALSRMLVFVSPNAVQQFFAHRPEGQVWPAQTLAATVGPGSARALREAGVPAELVREPAADAPSFDSEALWQVLSPLDWQGARVLLVRGDGGREWLGERLRERGAVVEAVQSYSRVLPVLDAGQQRLLDEALAAPLAHVWLLSSAEAIGNLAALAPPGADWSQARAVATHERIAEAAGAQGFGRVVLALPKLHEVAAAARALG</sequence>
<dbReference type="GO" id="GO:0006780">
    <property type="term" value="P:uroporphyrinogen III biosynthetic process"/>
    <property type="evidence" value="ECO:0007669"/>
    <property type="project" value="UniProtKB-UniRule"/>
</dbReference>
<dbReference type="OrthoDB" id="9787650at2"/>
<comment type="function">
    <text evidence="6 9">Catalyzes cyclization of the linear tetrapyrrole, hydroxymethylbilane, to the macrocyclic uroporphyrinogen III.</text>
</comment>
<comment type="similarity">
    <text evidence="2 9">Belongs to the uroporphyrinogen-III synthase family.</text>
</comment>
<comment type="pathway">
    <text evidence="1 9">Porphyrin-containing compound metabolism; protoporphyrin-IX biosynthesis; coproporphyrinogen-III from 5-aminolevulinate: step 3/4.</text>
</comment>
<dbReference type="InterPro" id="IPR039793">
    <property type="entry name" value="UROS/Hem4"/>
</dbReference>
<dbReference type="CDD" id="cd06578">
    <property type="entry name" value="HemD"/>
    <property type="match status" value="1"/>
</dbReference>
<dbReference type="Gene3D" id="3.40.50.10090">
    <property type="match status" value="2"/>
</dbReference>
<dbReference type="SUPFAM" id="SSF69618">
    <property type="entry name" value="HemD-like"/>
    <property type="match status" value="1"/>
</dbReference>
<evidence type="ECO:0000313" key="12">
    <source>
        <dbReference type="Proteomes" id="UP000295361"/>
    </source>
</evidence>
<dbReference type="PANTHER" id="PTHR38042:SF1">
    <property type="entry name" value="UROPORPHYRINOGEN-III SYNTHASE, CHLOROPLASTIC"/>
    <property type="match status" value="1"/>
</dbReference>
<evidence type="ECO:0000256" key="2">
    <source>
        <dbReference type="ARBA" id="ARBA00008133"/>
    </source>
</evidence>
<dbReference type="GO" id="GO:0006782">
    <property type="term" value="P:protoporphyrinogen IX biosynthetic process"/>
    <property type="evidence" value="ECO:0007669"/>
    <property type="project" value="UniProtKB-UniRule"/>
</dbReference>
<evidence type="ECO:0000256" key="8">
    <source>
        <dbReference type="ARBA" id="ARBA00048617"/>
    </source>
</evidence>
<evidence type="ECO:0000256" key="5">
    <source>
        <dbReference type="ARBA" id="ARBA00023244"/>
    </source>
</evidence>
<evidence type="ECO:0000256" key="6">
    <source>
        <dbReference type="ARBA" id="ARBA00037589"/>
    </source>
</evidence>
<dbReference type="EC" id="4.2.1.75" evidence="3 9"/>
<dbReference type="UniPathway" id="UPA00251">
    <property type="reaction ID" value="UER00320"/>
</dbReference>
<dbReference type="Pfam" id="PF02602">
    <property type="entry name" value="HEM4"/>
    <property type="match status" value="1"/>
</dbReference>
<evidence type="ECO:0000313" key="11">
    <source>
        <dbReference type="EMBL" id="TDP71712.1"/>
    </source>
</evidence>
<dbReference type="GO" id="GO:0004852">
    <property type="term" value="F:uroporphyrinogen-III synthase activity"/>
    <property type="evidence" value="ECO:0007669"/>
    <property type="project" value="UniProtKB-UniRule"/>
</dbReference>
<evidence type="ECO:0000256" key="4">
    <source>
        <dbReference type="ARBA" id="ARBA00023239"/>
    </source>
</evidence>
<keyword evidence="4 9" id="KW-0456">Lyase</keyword>
<evidence type="ECO:0000256" key="9">
    <source>
        <dbReference type="RuleBase" id="RU366031"/>
    </source>
</evidence>
<reference evidence="11 12" key="1">
    <citation type="submission" date="2019-03" db="EMBL/GenBank/DDBJ databases">
        <title>Genomic Encyclopedia of Type Strains, Phase IV (KMG-IV): sequencing the most valuable type-strain genomes for metagenomic binning, comparative biology and taxonomic classification.</title>
        <authorList>
            <person name="Goeker M."/>
        </authorList>
    </citation>
    <scope>NUCLEOTIDE SEQUENCE [LARGE SCALE GENOMIC DNA]</scope>
    <source>
        <strain evidence="11 12">DSM 16998</strain>
    </source>
</reference>
<keyword evidence="12" id="KW-1185">Reference proteome</keyword>
<evidence type="ECO:0000256" key="7">
    <source>
        <dbReference type="ARBA" id="ARBA00040167"/>
    </source>
</evidence>
<dbReference type="PANTHER" id="PTHR38042">
    <property type="entry name" value="UROPORPHYRINOGEN-III SYNTHASE, CHLOROPLASTIC"/>
    <property type="match status" value="1"/>
</dbReference>
<keyword evidence="5 9" id="KW-0627">Porphyrin biosynthesis</keyword>
<evidence type="ECO:0000259" key="10">
    <source>
        <dbReference type="Pfam" id="PF02602"/>
    </source>
</evidence>
<dbReference type="EMBL" id="SNXS01000003">
    <property type="protein sequence ID" value="TDP71712.1"/>
    <property type="molecule type" value="Genomic_DNA"/>
</dbReference>
<comment type="catalytic activity">
    <reaction evidence="8 9">
        <text>hydroxymethylbilane = uroporphyrinogen III + H2O</text>
        <dbReference type="Rhea" id="RHEA:18965"/>
        <dbReference type="ChEBI" id="CHEBI:15377"/>
        <dbReference type="ChEBI" id="CHEBI:57308"/>
        <dbReference type="ChEBI" id="CHEBI:57845"/>
        <dbReference type="EC" id="4.2.1.75"/>
    </reaction>
</comment>
<gene>
    <name evidence="11" type="ORF">DES47_103694</name>
</gene>
<protein>
    <recommendedName>
        <fullName evidence="7 9">Uroporphyrinogen-III synthase</fullName>
        <ecNumber evidence="3 9">4.2.1.75</ecNumber>
    </recommendedName>
</protein>
<evidence type="ECO:0000256" key="3">
    <source>
        <dbReference type="ARBA" id="ARBA00013109"/>
    </source>
</evidence>